<comment type="caution">
    <text evidence="1">The sequence shown here is derived from an EMBL/GenBank/DDBJ whole genome shotgun (WGS) entry which is preliminary data.</text>
</comment>
<dbReference type="RefSeq" id="WP_253652617.1">
    <property type="nucleotide sequence ID" value="NZ_BAAAOE010000004.1"/>
</dbReference>
<protein>
    <submittedName>
        <fullName evidence="1">Uncharacterized protein</fullName>
    </submittedName>
</protein>
<evidence type="ECO:0000313" key="1">
    <source>
        <dbReference type="EMBL" id="MCP2158998.1"/>
    </source>
</evidence>
<accession>A0ABT1GVI8</accession>
<dbReference type="Proteomes" id="UP001205740">
    <property type="component" value="Unassembled WGS sequence"/>
</dbReference>
<keyword evidence="2" id="KW-1185">Reference proteome</keyword>
<reference evidence="1 2" key="1">
    <citation type="submission" date="2022-06" db="EMBL/GenBank/DDBJ databases">
        <title>Genomic Encyclopedia of Archaeal and Bacterial Type Strains, Phase II (KMG-II): from individual species to whole genera.</title>
        <authorList>
            <person name="Goeker M."/>
        </authorList>
    </citation>
    <scope>NUCLEOTIDE SEQUENCE [LARGE SCALE GENOMIC DNA]</scope>
    <source>
        <strain evidence="1 2">DSM 45037</strain>
    </source>
</reference>
<gene>
    <name evidence="1" type="ORF">LX12_000162</name>
</gene>
<organism evidence="1 2">
    <name type="scientific">Williamsia serinedens</name>
    <dbReference type="NCBI Taxonomy" id="391736"/>
    <lineage>
        <taxon>Bacteria</taxon>
        <taxon>Bacillati</taxon>
        <taxon>Actinomycetota</taxon>
        <taxon>Actinomycetes</taxon>
        <taxon>Mycobacteriales</taxon>
        <taxon>Nocardiaceae</taxon>
        <taxon>Williamsia</taxon>
    </lineage>
</organism>
<name>A0ABT1GVI8_9NOCA</name>
<proteinExistence type="predicted"/>
<dbReference type="EMBL" id="JAMTCG010000001">
    <property type="protein sequence ID" value="MCP2158998.1"/>
    <property type="molecule type" value="Genomic_DNA"/>
</dbReference>
<evidence type="ECO:0000313" key="2">
    <source>
        <dbReference type="Proteomes" id="UP001205740"/>
    </source>
</evidence>
<sequence length="182" mass="18021">MAPRTTSDVTSLSPPVSSALTRRQALVRGAAVLGVVGTGAVFAGCSTSSGPDAATRTAQQLAPLARAAGEDAVAARALAVQTPDRAAALRVIADERDVHARSLTDEVSRLSADLVPSASPPSSVTPSGPAAPVVATVDALRGRLSGARTASADLAVTSDGYRAGLLGSIAASLTTLVEVQLG</sequence>